<name>A0AAW9SM09_CORAY</name>
<protein>
    <submittedName>
        <fullName evidence="1">Uncharacterized protein</fullName>
    </submittedName>
</protein>
<gene>
    <name evidence="1" type="ORF">QP460_008095</name>
</gene>
<reference evidence="1" key="1">
    <citation type="submission" date="2023-05" db="EMBL/GenBank/DDBJ databases">
        <authorList>
            <person name="Du J."/>
        </authorList>
    </citation>
    <scope>NUCLEOTIDE SEQUENCE</scope>
    <source>
        <strain evidence="1">UMB1064</strain>
    </source>
</reference>
<dbReference type="Proteomes" id="UP001223646">
    <property type="component" value="Unassembled WGS sequence"/>
</dbReference>
<evidence type="ECO:0000313" key="2">
    <source>
        <dbReference type="Proteomes" id="UP001223646"/>
    </source>
</evidence>
<dbReference type="RefSeq" id="WP_284826225.1">
    <property type="nucleotide sequence ID" value="NZ_JASOOY020000030.1"/>
</dbReference>
<reference evidence="1" key="2">
    <citation type="submission" date="2024-05" db="EMBL/GenBank/DDBJ databases">
        <authorList>
            <person name="Wolfe A."/>
        </authorList>
    </citation>
    <scope>NUCLEOTIDE SEQUENCE</scope>
    <source>
        <strain evidence="1">UMB1064</strain>
    </source>
</reference>
<comment type="caution">
    <text evidence="1">The sequence shown here is derived from an EMBL/GenBank/DDBJ whole genome shotgun (WGS) entry which is preliminary data.</text>
</comment>
<sequence length="67" mass="7954">METIYQWGDALWRRSAAVSGGCYWRVYQRDVLARRLSVRGLSQEYAPRDIQYLIRKNKRKSFTKGVV</sequence>
<proteinExistence type="predicted"/>
<dbReference type="AlphaFoldDB" id="A0AAW9SM09"/>
<dbReference type="EMBL" id="JASOOY020000030">
    <property type="protein sequence ID" value="MEO3717547.1"/>
    <property type="molecule type" value="Genomic_DNA"/>
</dbReference>
<organism evidence="1 2">
    <name type="scientific">Corynebacterium amycolatum</name>
    <dbReference type="NCBI Taxonomy" id="43765"/>
    <lineage>
        <taxon>Bacteria</taxon>
        <taxon>Bacillati</taxon>
        <taxon>Actinomycetota</taxon>
        <taxon>Actinomycetes</taxon>
        <taxon>Mycobacteriales</taxon>
        <taxon>Corynebacteriaceae</taxon>
        <taxon>Corynebacterium</taxon>
    </lineage>
</organism>
<evidence type="ECO:0000313" key="1">
    <source>
        <dbReference type="EMBL" id="MEO3717547.1"/>
    </source>
</evidence>
<accession>A0AAW9SM09</accession>